<protein>
    <submittedName>
        <fullName evidence="2">Uncharacterized protein</fullName>
    </submittedName>
</protein>
<gene>
    <name evidence="2" type="ORF">EYF80_021525</name>
</gene>
<accession>A0A4Z2HTB4</accession>
<evidence type="ECO:0000313" key="2">
    <source>
        <dbReference type="EMBL" id="TNN68203.1"/>
    </source>
</evidence>
<comment type="caution">
    <text evidence="2">The sequence shown here is derived from an EMBL/GenBank/DDBJ whole genome shotgun (WGS) entry which is preliminary data.</text>
</comment>
<dbReference type="Proteomes" id="UP000314294">
    <property type="component" value="Unassembled WGS sequence"/>
</dbReference>
<sequence>MTVTASPWLRPKPGKRWSRSGRPVISAFTITGPRAVDLLREGFSARAGTSHRNYRSSGGLSQVKQCAAHTWDVQITSVSNRVCFGLAVVEDAEWKGQMESEEKERATKRGWRVEISPRLGRLGFVVIGGN</sequence>
<evidence type="ECO:0000256" key="1">
    <source>
        <dbReference type="SAM" id="MobiDB-lite"/>
    </source>
</evidence>
<organism evidence="2 3">
    <name type="scientific">Liparis tanakae</name>
    <name type="common">Tanaka's snailfish</name>
    <dbReference type="NCBI Taxonomy" id="230148"/>
    <lineage>
        <taxon>Eukaryota</taxon>
        <taxon>Metazoa</taxon>
        <taxon>Chordata</taxon>
        <taxon>Craniata</taxon>
        <taxon>Vertebrata</taxon>
        <taxon>Euteleostomi</taxon>
        <taxon>Actinopterygii</taxon>
        <taxon>Neopterygii</taxon>
        <taxon>Teleostei</taxon>
        <taxon>Neoteleostei</taxon>
        <taxon>Acanthomorphata</taxon>
        <taxon>Eupercaria</taxon>
        <taxon>Perciformes</taxon>
        <taxon>Cottioidei</taxon>
        <taxon>Cottales</taxon>
        <taxon>Liparidae</taxon>
        <taxon>Liparis</taxon>
    </lineage>
</organism>
<keyword evidence="3" id="KW-1185">Reference proteome</keyword>
<evidence type="ECO:0000313" key="3">
    <source>
        <dbReference type="Proteomes" id="UP000314294"/>
    </source>
</evidence>
<name>A0A4Z2HTB4_9TELE</name>
<dbReference type="AlphaFoldDB" id="A0A4Z2HTB4"/>
<reference evidence="2 3" key="1">
    <citation type="submission" date="2019-03" db="EMBL/GenBank/DDBJ databases">
        <title>First draft genome of Liparis tanakae, snailfish: a comprehensive survey of snailfish specific genes.</title>
        <authorList>
            <person name="Kim W."/>
            <person name="Song I."/>
            <person name="Jeong J.-H."/>
            <person name="Kim D."/>
            <person name="Kim S."/>
            <person name="Ryu S."/>
            <person name="Song J.Y."/>
            <person name="Lee S.K."/>
        </authorList>
    </citation>
    <scope>NUCLEOTIDE SEQUENCE [LARGE SCALE GENOMIC DNA]</scope>
    <source>
        <tissue evidence="2">Muscle</tissue>
    </source>
</reference>
<feature type="region of interest" description="Disordered" evidence="1">
    <location>
        <begin position="1"/>
        <end position="20"/>
    </location>
</feature>
<proteinExistence type="predicted"/>
<dbReference type="EMBL" id="SRLO01000193">
    <property type="protein sequence ID" value="TNN68203.1"/>
    <property type="molecule type" value="Genomic_DNA"/>
</dbReference>